<proteinExistence type="predicted"/>
<gene>
    <name evidence="1" type="ORF">HMPREF9441_02645</name>
</gene>
<sequence>MKKKFFAPLTSAVVLGSPVYAGYCTYDTYHGVSESGLLLEIQGKNRIYLL</sequence>
<dbReference type="GeneID" id="93559191"/>
<protein>
    <submittedName>
        <fullName evidence="1">Uncharacterized protein</fullName>
    </submittedName>
</protein>
<dbReference type="RefSeq" id="WP_008621291.1">
    <property type="nucleotide sequence ID" value="NZ_JH376609.1"/>
</dbReference>
<evidence type="ECO:0000313" key="1">
    <source>
        <dbReference type="EMBL" id="EHG99515.1"/>
    </source>
</evidence>
<dbReference type="Proteomes" id="UP000003598">
    <property type="component" value="Unassembled WGS sequence"/>
</dbReference>
<reference evidence="1 2" key="1">
    <citation type="submission" date="2011-03" db="EMBL/GenBank/DDBJ databases">
        <authorList>
            <person name="Weinstock G."/>
            <person name="Sodergren E."/>
            <person name="Clifton S."/>
            <person name="Fulton L."/>
            <person name="Fulton B."/>
            <person name="Courtney L."/>
            <person name="Fronick C."/>
            <person name="Harrison M."/>
            <person name="Strong C."/>
            <person name="Farmer C."/>
            <person name="Delahaunty K."/>
            <person name="Markovic C."/>
            <person name="Hall O."/>
            <person name="Minx P."/>
            <person name="Tomlinson C."/>
            <person name="Mitreva M."/>
            <person name="Hou S."/>
            <person name="Chen J."/>
            <person name="Wollam A."/>
            <person name="Pepin K.H."/>
            <person name="Johnson M."/>
            <person name="Bhonagiri V."/>
            <person name="Zhang X."/>
            <person name="Suruliraj S."/>
            <person name="Warren W."/>
            <person name="Chinwalla A."/>
            <person name="Mardis E.R."/>
            <person name="Wilson R.K."/>
        </authorList>
    </citation>
    <scope>NUCLEOTIDE SEQUENCE [LARGE SCALE GENOMIC DNA]</scope>
    <source>
        <strain evidence="1 2">YIT 11840</strain>
    </source>
</reference>
<dbReference type="EMBL" id="AFFY01000038">
    <property type="protein sequence ID" value="EHG99515.1"/>
    <property type="molecule type" value="Genomic_DNA"/>
</dbReference>
<dbReference type="AlphaFoldDB" id="G5STE2"/>
<dbReference type="STRING" id="762968.HMPREF9441_02645"/>
<organism evidence="1 2">
    <name type="scientific">Paraprevotella clara YIT 11840</name>
    <dbReference type="NCBI Taxonomy" id="762968"/>
    <lineage>
        <taxon>Bacteria</taxon>
        <taxon>Pseudomonadati</taxon>
        <taxon>Bacteroidota</taxon>
        <taxon>Bacteroidia</taxon>
        <taxon>Bacteroidales</taxon>
        <taxon>Prevotellaceae</taxon>
        <taxon>Paraprevotella</taxon>
    </lineage>
</organism>
<accession>G5STE2</accession>
<evidence type="ECO:0000313" key="2">
    <source>
        <dbReference type="Proteomes" id="UP000003598"/>
    </source>
</evidence>
<name>G5STE2_9BACT</name>
<dbReference type="HOGENOM" id="CLU_3120765_0_0_10"/>
<comment type="caution">
    <text evidence="1">The sequence shown here is derived from an EMBL/GenBank/DDBJ whole genome shotgun (WGS) entry which is preliminary data.</text>
</comment>
<keyword evidence="2" id="KW-1185">Reference proteome</keyword>